<dbReference type="InterPro" id="IPR050832">
    <property type="entry name" value="Bact_Acetyltransf"/>
</dbReference>
<evidence type="ECO:0000313" key="4">
    <source>
        <dbReference type="EMBL" id="KEI43103.1"/>
    </source>
</evidence>
<dbReference type="GO" id="GO:0016747">
    <property type="term" value="F:acyltransferase activity, transferring groups other than amino-acyl groups"/>
    <property type="evidence" value="ECO:0007669"/>
    <property type="project" value="InterPro"/>
</dbReference>
<keyword evidence="2" id="KW-0012">Acyltransferase</keyword>
<gene>
    <name evidence="4" type="ORF">GU90_18430</name>
</gene>
<dbReference type="OrthoDB" id="70840at2"/>
<dbReference type="Gene3D" id="3.40.630.30">
    <property type="match status" value="1"/>
</dbReference>
<dbReference type="AlphaFoldDB" id="A0A073ATG6"/>
<protein>
    <submittedName>
        <fullName evidence="4">Acetyltransferase</fullName>
    </submittedName>
</protein>
<dbReference type="Proteomes" id="UP000031419">
    <property type="component" value="Unassembled WGS sequence"/>
</dbReference>
<keyword evidence="5" id="KW-1185">Reference proteome</keyword>
<comment type="caution">
    <text evidence="4">The sequence shown here is derived from an EMBL/GenBank/DDBJ whole genome shotgun (WGS) entry which is preliminary data.</text>
</comment>
<reference evidence="4 5" key="1">
    <citation type="submission" date="2014-06" db="EMBL/GenBank/DDBJ databases">
        <title>Saccharopolyspora rectivirgula DSM-43113 Genome sequencing.</title>
        <authorList>
            <person name="Barrera C."/>
            <person name="Millon L."/>
            <person name="Rognon B."/>
            <person name="Zaugg C."/>
            <person name="Monod M."/>
        </authorList>
    </citation>
    <scope>NUCLEOTIDE SEQUENCE [LARGE SCALE GENOMIC DNA]</scope>
    <source>
        <strain evidence="4 5">DSM 43113</strain>
    </source>
</reference>
<evidence type="ECO:0000256" key="2">
    <source>
        <dbReference type="ARBA" id="ARBA00023315"/>
    </source>
</evidence>
<evidence type="ECO:0000259" key="3">
    <source>
        <dbReference type="PROSITE" id="PS51186"/>
    </source>
</evidence>
<sequence>MRIVPVDYEHPDAQALVAEVQQEYVTIYGEEDETPVQPADFRPPRGLFLVGYLDDRAVACGGWRAHDDGEDGLQAGDAELKRMYVVPAARRRGLARQLLAELERTAALAGRKRVVLETGAWQPEAIELYRSSGYHQIAGFGVYRDDPLARHFAKELTE</sequence>
<dbReference type="RefSeq" id="WP_029722591.1">
    <property type="nucleotide sequence ID" value="NZ_JAJUIW010000001.1"/>
</dbReference>
<dbReference type="InterPro" id="IPR000182">
    <property type="entry name" value="GNAT_dom"/>
</dbReference>
<evidence type="ECO:0000313" key="5">
    <source>
        <dbReference type="Proteomes" id="UP000031419"/>
    </source>
</evidence>
<feature type="domain" description="N-acetyltransferase" evidence="3">
    <location>
        <begin position="1"/>
        <end position="157"/>
    </location>
</feature>
<dbReference type="SUPFAM" id="SSF55729">
    <property type="entry name" value="Acyl-CoA N-acyltransferases (Nat)"/>
    <property type="match status" value="1"/>
</dbReference>
<name>A0A073ATG6_9PSEU</name>
<dbReference type="Pfam" id="PF00583">
    <property type="entry name" value="Acetyltransf_1"/>
    <property type="match status" value="1"/>
</dbReference>
<dbReference type="eggNOG" id="COG0456">
    <property type="taxonomic scope" value="Bacteria"/>
</dbReference>
<dbReference type="CDD" id="cd04301">
    <property type="entry name" value="NAT_SF"/>
    <property type="match status" value="1"/>
</dbReference>
<organism evidence="4 5">
    <name type="scientific">Saccharopolyspora rectivirgula</name>
    <dbReference type="NCBI Taxonomy" id="28042"/>
    <lineage>
        <taxon>Bacteria</taxon>
        <taxon>Bacillati</taxon>
        <taxon>Actinomycetota</taxon>
        <taxon>Actinomycetes</taxon>
        <taxon>Pseudonocardiales</taxon>
        <taxon>Pseudonocardiaceae</taxon>
        <taxon>Saccharopolyspora</taxon>
    </lineage>
</organism>
<dbReference type="PANTHER" id="PTHR43877">
    <property type="entry name" value="AMINOALKYLPHOSPHONATE N-ACETYLTRANSFERASE-RELATED-RELATED"/>
    <property type="match status" value="1"/>
</dbReference>
<dbReference type="InterPro" id="IPR016181">
    <property type="entry name" value="Acyl_CoA_acyltransferase"/>
</dbReference>
<dbReference type="EMBL" id="JNVU01000048">
    <property type="protein sequence ID" value="KEI43103.1"/>
    <property type="molecule type" value="Genomic_DNA"/>
</dbReference>
<dbReference type="PROSITE" id="PS51186">
    <property type="entry name" value="GNAT"/>
    <property type="match status" value="1"/>
</dbReference>
<dbReference type="STRING" id="28042.GU90_18430"/>
<proteinExistence type="predicted"/>
<accession>A0A073ATG6</accession>
<keyword evidence="1 4" id="KW-0808">Transferase</keyword>
<evidence type="ECO:0000256" key="1">
    <source>
        <dbReference type="ARBA" id="ARBA00022679"/>
    </source>
</evidence>
<dbReference type="PANTHER" id="PTHR43877:SF2">
    <property type="entry name" value="AMINOALKYLPHOSPHONATE N-ACETYLTRANSFERASE-RELATED"/>
    <property type="match status" value="1"/>
</dbReference>